<accession>A0A8S4PZ95</accession>
<protein>
    <recommendedName>
        <fullName evidence="2">C-type lectin domain-containing protein</fullName>
    </recommendedName>
</protein>
<dbReference type="AlphaFoldDB" id="A0A8S4PZ95"/>
<gene>
    <name evidence="3" type="ORF">OFUS_LOCUS23153</name>
</gene>
<dbReference type="CDD" id="cd00037">
    <property type="entry name" value="CLECT"/>
    <property type="match status" value="1"/>
</dbReference>
<evidence type="ECO:0000259" key="2">
    <source>
        <dbReference type="PROSITE" id="PS50041"/>
    </source>
</evidence>
<dbReference type="InterPro" id="IPR050111">
    <property type="entry name" value="C-type_lectin/snaclec_domain"/>
</dbReference>
<keyword evidence="4" id="KW-1185">Reference proteome</keyword>
<dbReference type="Proteomes" id="UP000749559">
    <property type="component" value="Unassembled WGS sequence"/>
</dbReference>
<dbReference type="PROSITE" id="PS50041">
    <property type="entry name" value="C_TYPE_LECTIN_2"/>
    <property type="match status" value="1"/>
</dbReference>
<feature type="region of interest" description="Disordered" evidence="1">
    <location>
        <begin position="211"/>
        <end position="246"/>
    </location>
</feature>
<dbReference type="InterPro" id="IPR016187">
    <property type="entry name" value="CTDL_fold"/>
</dbReference>
<name>A0A8S4PZ95_OWEFU</name>
<evidence type="ECO:0000256" key="1">
    <source>
        <dbReference type="SAM" id="MobiDB-lite"/>
    </source>
</evidence>
<dbReference type="SUPFAM" id="SSF56436">
    <property type="entry name" value="C-type lectin-like"/>
    <property type="match status" value="1"/>
</dbReference>
<dbReference type="Pfam" id="PF00024">
    <property type="entry name" value="PAN_1"/>
    <property type="match status" value="1"/>
</dbReference>
<organism evidence="3 4">
    <name type="scientific">Owenia fusiformis</name>
    <name type="common">Polychaete worm</name>
    <dbReference type="NCBI Taxonomy" id="6347"/>
    <lineage>
        <taxon>Eukaryota</taxon>
        <taxon>Metazoa</taxon>
        <taxon>Spiralia</taxon>
        <taxon>Lophotrochozoa</taxon>
        <taxon>Annelida</taxon>
        <taxon>Polychaeta</taxon>
        <taxon>Sedentaria</taxon>
        <taxon>Canalipalpata</taxon>
        <taxon>Sabellida</taxon>
        <taxon>Oweniida</taxon>
        <taxon>Oweniidae</taxon>
        <taxon>Owenia</taxon>
    </lineage>
</organism>
<reference evidence="3" key="1">
    <citation type="submission" date="2022-03" db="EMBL/GenBank/DDBJ databases">
        <authorList>
            <person name="Martin C."/>
        </authorList>
    </citation>
    <scope>NUCLEOTIDE SEQUENCE</scope>
</reference>
<dbReference type="EMBL" id="CAIIXF020000011">
    <property type="protein sequence ID" value="CAH1799099.1"/>
    <property type="molecule type" value="Genomic_DNA"/>
</dbReference>
<feature type="domain" description="C-type lectin" evidence="2">
    <location>
        <begin position="61"/>
        <end position="183"/>
    </location>
</feature>
<dbReference type="InterPro" id="IPR001304">
    <property type="entry name" value="C-type_lectin-like"/>
</dbReference>
<dbReference type="Pfam" id="PF00059">
    <property type="entry name" value="Lectin_C"/>
    <property type="match status" value="1"/>
</dbReference>
<dbReference type="PANTHER" id="PTHR22803">
    <property type="entry name" value="MANNOSE, PHOSPHOLIPASE, LECTIN RECEPTOR RELATED"/>
    <property type="match status" value="1"/>
</dbReference>
<dbReference type="Gene3D" id="3.10.100.10">
    <property type="entry name" value="Mannose-Binding Protein A, subunit A"/>
    <property type="match status" value="1"/>
</dbReference>
<dbReference type="SMART" id="SM00034">
    <property type="entry name" value="CLECT"/>
    <property type="match status" value="1"/>
</dbReference>
<sequence length="401" mass="42739">TGGVSATTPNIHSTYLNYEGCIYTSPNDLSYRRSGDCTETRKFVCEVDSASCPSGNYWILYNNHCYADSNNNGVANEKTFQDAQDYCATDGGHLVTFSDSNEEDYFESIISCSFSECDRWIGQQYVNATADDFAWLDDTTMAWSSWGSLQPNHTGYSDGCVSVDMNGDWFTWTCSESMAYACQKQPEAVTTCTDGPTTEVVTTDGLTTETVTTDGPTTEAVTTDGPTTETVTPDGPTTETVTTDGPTTAAVTTDGPTTETVTTDGPTTAAVTTGGPTTEAVTTDGPTAEAVITVGPTAASVTTYESTAVDFSYSSNRAKGHRLEGHIVEAVYIQRKLQCANACLNNVSCVGYNFAKPKDVTGANCELLDTTIDDASGADLIESSEWSSYQVTHKAMSTLGQ</sequence>
<dbReference type="OrthoDB" id="6159085at2759"/>
<comment type="caution">
    <text evidence="3">The sequence shown here is derived from an EMBL/GenBank/DDBJ whole genome shotgun (WGS) entry which is preliminary data.</text>
</comment>
<feature type="non-terminal residue" evidence="3">
    <location>
        <position position="401"/>
    </location>
</feature>
<evidence type="ECO:0000313" key="3">
    <source>
        <dbReference type="EMBL" id="CAH1799099.1"/>
    </source>
</evidence>
<dbReference type="InterPro" id="IPR003609">
    <property type="entry name" value="Pan_app"/>
</dbReference>
<proteinExistence type="predicted"/>
<dbReference type="InterPro" id="IPR016186">
    <property type="entry name" value="C-type_lectin-like/link_sf"/>
</dbReference>
<evidence type="ECO:0000313" key="4">
    <source>
        <dbReference type="Proteomes" id="UP000749559"/>
    </source>
</evidence>